<dbReference type="PROSITE" id="PS50862">
    <property type="entry name" value="AA_TRNA_LIGASE_II"/>
    <property type="match status" value="1"/>
</dbReference>
<dbReference type="NCBIfam" id="TIGR00389">
    <property type="entry name" value="glyS_dimeric"/>
    <property type="match status" value="1"/>
</dbReference>
<dbReference type="GO" id="GO:0070150">
    <property type="term" value="P:mitochondrial glycyl-tRNA aminoacylation"/>
    <property type="evidence" value="ECO:0007669"/>
    <property type="project" value="TreeGrafter"/>
</dbReference>
<gene>
    <name evidence="15" type="ORF">WR25_17361</name>
</gene>
<dbReference type="Gene3D" id="3.30.930.10">
    <property type="entry name" value="Bira Bifunctional Protein, Domain 2"/>
    <property type="match status" value="1"/>
</dbReference>
<keyword evidence="7" id="KW-0547">Nucleotide-binding</keyword>
<dbReference type="SUPFAM" id="SSF52954">
    <property type="entry name" value="Class II aaRS ABD-related"/>
    <property type="match status" value="1"/>
</dbReference>
<dbReference type="InterPro" id="IPR033731">
    <property type="entry name" value="GlyRS-like_core"/>
</dbReference>
<accession>A0A2A2KTA5</accession>
<dbReference type="InterPro" id="IPR041146">
    <property type="entry name" value="IFT81_CH"/>
</dbReference>
<keyword evidence="5" id="KW-0963">Cytoplasm</keyword>
<keyword evidence="16" id="KW-1185">Reference proteome</keyword>
<comment type="similarity">
    <text evidence="2">Belongs to the class-II aminoacyl-tRNA synthetase family.</text>
</comment>
<evidence type="ECO:0000256" key="1">
    <source>
        <dbReference type="ARBA" id="ARBA00004496"/>
    </source>
</evidence>
<evidence type="ECO:0000259" key="14">
    <source>
        <dbReference type="PROSITE" id="PS50862"/>
    </source>
</evidence>
<evidence type="ECO:0000256" key="11">
    <source>
        <dbReference type="ARBA" id="ARBA00030057"/>
    </source>
</evidence>
<dbReference type="STRING" id="2018661.A0A2A2KTA5"/>
<evidence type="ECO:0000256" key="2">
    <source>
        <dbReference type="ARBA" id="ARBA00008226"/>
    </source>
</evidence>
<evidence type="ECO:0000256" key="10">
    <source>
        <dbReference type="ARBA" id="ARBA00023146"/>
    </source>
</evidence>
<feature type="coiled-coil region" evidence="13">
    <location>
        <begin position="959"/>
        <end position="1105"/>
    </location>
</feature>
<dbReference type="FunFam" id="3.30.930.10:FF:000010">
    <property type="entry name" value="Glycyl-tRNA synthetase 1"/>
    <property type="match status" value="1"/>
</dbReference>
<dbReference type="Pfam" id="PF18383">
    <property type="entry name" value="IFT81_CH"/>
    <property type="match status" value="1"/>
</dbReference>
<evidence type="ECO:0000256" key="13">
    <source>
        <dbReference type="SAM" id="Coils"/>
    </source>
</evidence>
<evidence type="ECO:0000256" key="9">
    <source>
        <dbReference type="ARBA" id="ARBA00022917"/>
    </source>
</evidence>
<keyword evidence="13" id="KW-0175">Coiled coil</keyword>
<dbReference type="NCBIfam" id="NF003211">
    <property type="entry name" value="PRK04173.1"/>
    <property type="match status" value="1"/>
</dbReference>
<dbReference type="Pfam" id="PF00587">
    <property type="entry name" value="tRNA-synt_2b"/>
    <property type="match status" value="1"/>
</dbReference>
<dbReference type="AlphaFoldDB" id="A0A2A2KTA5"/>
<dbReference type="Gene3D" id="3.30.40.230">
    <property type="match status" value="1"/>
</dbReference>
<dbReference type="CDD" id="cd00774">
    <property type="entry name" value="GlyRS-like_core"/>
    <property type="match status" value="1"/>
</dbReference>
<dbReference type="PANTHER" id="PTHR10745">
    <property type="entry name" value="GLYCYL-TRNA SYNTHETASE/DNA POLYMERASE SUBUNIT GAMMA-2"/>
    <property type="match status" value="1"/>
</dbReference>
<dbReference type="GO" id="GO:0004820">
    <property type="term" value="F:glycine-tRNA ligase activity"/>
    <property type="evidence" value="ECO:0007669"/>
    <property type="project" value="UniProtKB-EC"/>
</dbReference>
<keyword evidence="10" id="KW-0030">Aminoacyl-tRNA synthetase</keyword>
<dbReference type="InterPro" id="IPR045864">
    <property type="entry name" value="aa-tRNA-synth_II/BPL/LPL"/>
</dbReference>
<name>A0A2A2KTA5_9BILA</name>
<comment type="subunit">
    <text evidence="3">Homodimer.</text>
</comment>
<dbReference type="InterPro" id="IPR006195">
    <property type="entry name" value="aa-tRNA-synth_II"/>
</dbReference>
<evidence type="ECO:0000313" key="15">
    <source>
        <dbReference type="EMBL" id="PAV77148.1"/>
    </source>
</evidence>
<keyword evidence="6" id="KW-0436">Ligase</keyword>
<dbReference type="Proteomes" id="UP000218231">
    <property type="component" value="Unassembled WGS sequence"/>
</dbReference>
<comment type="caution">
    <text evidence="15">The sequence shown here is derived from an EMBL/GenBank/DDBJ whole genome shotgun (WGS) entry which is preliminary data.</text>
</comment>
<evidence type="ECO:0000256" key="3">
    <source>
        <dbReference type="ARBA" id="ARBA00011738"/>
    </source>
</evidence>
<reference evidence="15 16" key="1">
    <citation type="journal article" date="2017" name="Curr. Biol.">
        <title>Genome architecture and evolution of a unichromosomal asexual nematode.</title>
        <authorList>
            <person name="Fradin H."/>
            <person name="Zegar C."/>
            <person name="Gutwein M."/>
            <person name="Lucas J."/>
            <person name="Kovtun M."/>
            <person name="Corcoran D."/>
            <person name="Baugh L.R."/>
            <person name="Kiontke K."/>
            <person name="Gunsalus K."/>
            <person name="Fitch D.H."/>
            <person name="Piano F."/>
        </authorList>
    </citation>
    <scope>NUCLEOTIDE SEQUENCE [LARGE SCALE GENOMIC DNA]</scope>
    <source>
        <strain evidence="15">PF1309</strain>
    </source>
</reference>
<evidence type="ECO:0000256" key="6">
    <source>
        <dbReference type="ARBA" id="ARBA00022598"/>
    </source>
</evidence>
<dbReference type="FunFam" id="3.30.40.230:FF:000001">
    <property type="entry name" value="Glycine--tRNA ligase"/>
    <property type="match status" value="1"/>
</dbReference>
<dbReference type="Gene3D" id="3.30.720.200">
    <property type="match status" value="1"/>
</dbReference>
<feature type="domain" description="Aminoacyl-transfer RNA synthetases class-II family profile" evidence="14">
    <location>
        <begin position="274"/>
        <end position="648"/>
    </location>
</feature>
<dbReference type="OrthoDB" id="57698at2759"/>
<comment type="subcellular location">
    <subcellularLocation>
        <location evidence="1">Cytoplasm</location>
    </subcellularLocation>
</comment>
<dbReference type="EC" id="6.1.1.14" evidence="4"/>
<sequence>MIGILWRWCRFPENSQLFRVCPCRLEVSRRFCTPPFFKAQIAPNVSITPRKNPRPSTSAQKIRERISDYMRKYASPEANAKLAPLREAVKEYGDIVKKLKVFLFSDNKNRVYLLWQKNNFQESNSPKEQLDRAISELKNRKKLLEETEVALAPHEASFDRAKLDDLLKRRFFFEPSFAIYGPQTGLYDFGPMGAALKANLVQEWRKHFILEDQMLEVDCSCLTPEPVLKASGHLERFSDWMVKDVKSGDCFRADHLIKNSIEKLLADKKTSADLKSELQEVLARLEGFNDKDMKEVIAKYQFKSPITGNDVSEPVAFNLMFPTQIGPNGEEKAFLRPETAQGIFVNFKRLLEFNQSKLPFAAAQIGLGFRNEISPRQGLIRVREFTMCEIEYFVDPKDKSHPKFKKIARYPLTLFPAFSQSNGQPASEWRIGDAVAQGVVNSEALAYYLVRCQQFLVKVGVDPRRLRFRQHLPNEMAHYAQDCWDAEILTSYGWGECVGNADRACYDLRQHYKATGVKLIAEKPLPTPKSVEVIEAKRNMGIIGSQFKEHAKKIQDALRKLTPEQLIEVETELAANKLYNLKINDEMFPLTDTMITTKKYSKAVHVEEIEPSVIEPSYGIGRIMNAVLEHAFREREGDESRCFLALPPLIAPIKCSVLTITKNPMFESIVGLVEEELKKYEISYKVDETSTSLGKRYARTDEIGIPFGVTIDFESEQKPHTVTLSWINQTEKIDISTEPADATAMRILNSLSLFKYKPPTDIEQLEEWRAGLVEGTKRSIYPVLYYIFSNVESLKERAYLAKFLVKVEVPSDVHDMDTAQLQNEVADLMEKFKAIHSQVVNVRSDMVLLNDIRQDLTAMEHEEEILGRKIERAQRKVHNLPQLQRYMALADELRRQKDRLSELNMQKGEQRNGVIHAEQKLQRLKAQLADVRAAGDNIDPSELIAQLQDEIATNNYLLNNKLSKEIELKRKTVRELSQVSDMSAIDNNDILKLQQQIDEKNALIQTMEQERDKSEEGFEENFSIFRHQAAAVERKKNAAAQRLQDARQELAIIEAEVEAKKDDLRNKTGGEVLSAVQFRRYVDNLRARTSEYKKKRAEMEEIQTEKGVLMRTLELLNARFQQLKDNIVGFKK</sequence>
<dbReference type="GO" id="GO:0005524">
    <property type="term" value="F:ATP binding"/>
    <property type="evidence" value="ECO:0007669"/>
    <property type="project" value="UniProtKB-KW"/>
</dbReference>
<dbReference type="PRINTS" id="PR01043">
    <property type="entry name" value="TRNASYNTHGLY"/>
</dbReference>
<dbReference type="InterPro" id="IPR043016">
    <property type="entry name" value="IFT81_N_sf"/>
</dbReference>
<protein>
    <recommendedName>
        <fullName evidence="4">glycine--tRNA ligase</fullName>
        <ecNumber evidence="4">6.1.1.14</ecNumber>
    </recommendedName>
    <alternativeName>
        <fullName evidence="11">Diadenosine tetraphosphate synthetase</fullName>
    </alternativeName>
    <alternativeName>
        <fullName evidence="12">Glycyl-tRNA synthetase</fullName>
    </alternativeName>
</protein>
<feature type="coiled-coil region" evidence="13">
    <location>
        <begin position="856"/>
        <end position="934"/>
    </location>
</feature>
<dbReference type="InterPro" id="IPR002315">
    <property type="entry name" value="tRNA-synt_gly"/>
</dbReference>
<evidence type="ECO:0000256" key="8">
    <source>
        <dbReference type="ARBA" id="ARBA00022840"/>
    </source>
</evidence>
<evidence type="ECO:0000256" key="7">
    <source>
        <dbReference type="ARBA" id="ARBA00022741"/>
    </source>
</evidence>
<dbReference type="FunFam" id="3.30.720.200:FF:000001">
    <property type="entry name" value="Glycine--tRNA ligase 2"/>
    <property type="match status" value="1"/>
</dbReference>
<dbReference type="InterPro" id="IPR002314">
    <property type="entry name" value="aa-tRNA-synt_IIb"/>
</dbReference>
<organism evidence="15 16">
    <name type="scientific">Diploscapter pachys</name>
    <dbReference type="NCBI Taxonomy" id="2018661"/>
    <lineage>
        <taxon>Eukaryota</taxon>
        <taxon>Metazoa</taxon>
        <taxon>Ecdysozoa</taxon>
        <taxon>Nematoda</taxon>
        <taxon>Chromadorea</taxon>
        <taxon>Rhabditida</taxon>
        <taxon>Rhabditina</taxon>
        <taxon>Rhabditomorpha</taxon>
        <taxon>Rhabditoidea</taxon>
        <taxon>Rhabditidae</taxon>
        <taxon>Diploscapter</taxon>
    </lineage>
</organism>
<evidence type="ECO:0000313" key="16">
    <source>
        <dbReference type="Proteomes" id="UP000218231"/>
    </source>
</evidence>
<dbReference type="SUPFAM" id="SSF55681">
    <property type="entry name" value="Class II aaRS and biotin synthetases"/>
    <property type="match status" value="1"/>
</dbReference>
<dbReference type="GO" id="GO:0005739">
    <property type="term" value="C:mitochondrion"/>
    <property type="evidence" value="ECO:0007669"/>
    <property type="project" value="TreeGrafter"/>
</dbReference>
<dbReference type="InterPro" id="IPR027031">
    <property type="entry name" value="Gly-tRNA_synthase/POLG2"/>
</dbReference>
<dbReference type="Gene3D" id="1.10.418.70">
    <property type="entry name" value="Intraflagellar transport protein 81, N-terminal domain"/>
    <property type="match status" value="1"/>
</dbReference>
<evidence type="ECO:0000256" key="5">
    <source>
        <dbReference type="ARBA" id="ARBA00022490"/>
    </source>
</evidence>
<keyword evidence="9" id="KW-0648">Protein biosynthesis</keyword>
<dbReference type="EMBL" id="LIAE01007759">
    <property type="protein sequence ID" value="PAV77148.1"/>
    <property type="molecule type" value="Genomic_DNA"/>
</dbReference>
<dbReference type="PANTHER" id="PTHR10745:SF0">
    <property type="entry name" value="GLYCINE--TRNA LIGASE"/>
    <property type="match status" value="1"/>
</dbReference>
<evidence type="ECO:0000256" key="4">
    <source>
        <dbReference type="ARBA" id="ARBA00012829"/>
    </source>
</evidence>
<evidence type="ECO:0000256" key="12">
    <source>
        <dbReference type="ARBA" id="ARBA00078924"/>
    </source>
</evidence>
<proteinExistence type="inferred from homology"/>
<keyword evidence="8" id="KW-0067">ATP-binding</keyword>